<gene>
    <name evidence="2" type="ORF">EFY87_19515</name>
</gene>
<protein>
    <submittedName>
        <fullName evidence="2">DinB family protein</fullName>
    </submittedName>
</protein>
<organism evidence="2 3">
    <name type="scientific">Flexivirga caeni</name>
    <dbReference type="NCBI Taxonomy" id="2294115"/>
    <lineage>
        <taxon>Bacteria</taxon>
        <taxon>Bacillati</taxon>
        <taxon>Actinomycetota</taxon>
        <taxon>Actinomycetes</taxon>
        <taxon>Micrococcales</taxon>
        <taxon>Dermacoccaceae</taxon>
        <taxon>Flexivirga</taxon>
    </lineage>
</organism>
<dbReference type="EMBL" id="RJJQ01000032">
    <property type="protein sequence ID" value="RNI17226.1"/>
    <property type="molecule type" value="Genomic_DNA"/>
</dbReference>
<accession>A0A3M9LV72</accession>
<dbReference type="SUPFAM" id="SSF141571">
    <property type="entry name" value="Pentapeptide repeat-like"/>
    <property type="match status" value="1"/>
</dbReference>
<dbReference type="Gene3D" id="2.160.20.80">
    <property type="entry name" value="E3 ubiquitin-protein ligase SopA"/>
    <property type="match status" value="1"/>
</dbReference>
<name>A0A3M9LV72_9MICO</name>
<dbReference type="InterPro" id="IPR024775">
    <property type="entry name" value="DinB-like"/>
</dbReference>
<proteinExistence type="predicted"/>
<evidence type="ECO:0000259" key="1">
    <source>
        <dbReference type="Pfam" id="PF12867"/>
    </source>
</evidence>
<evidence type="ECO:0000313" key="2">
    <source>
        <dbReference type="EMBL" id="RNI17226.1"/>
    </source>
</evidence>
<dbReference type="SUPFAM" id="SSF109854">
    <property type="entry name" value="DinB/YfiT-like putative metalloenzymes"/>
    <property type="match status" value="1"/>
</dbReference>
<dbReference type="Proteomes" id="UP000271678">
    <property type="component" value="Unassembled WGS sequence"/>
</dbReference>
<dbReference type="Pfam" id="PF12867">
    <property type="entry name" value="DinB_2"/>
    <property type="match status" value="1"/>
</dbReference>
<sequence>MASFGSSDDLRGATFRDVSLRDASFRGVSLRDARISDADLSHAVLRGVQVEGIEIDGPWLFDGDEPVLVNGVDIRPYVDAELNTRFPGRELRGADTPDGLRAAWVAVQGAWAAVFARVATFPAGIVDRSVDGEWPFVRTLRHLVMATDVWLGRAILGGEHPYHPLGVPNDEPGTEAYSAEAFDAAATPSYDEVLAVRAGRVAMVGDYLATVTPEVLAEHRPNPHAPEYDETVLHCLHTILDEEWEHLRYAVRDLDALSAEATSG</sequence>
<dbReference type="Pfam" id="PF00805">
    <property type="entry name" value="Pentapeptide"/>
    <property type="match status" value="1"/>
</dbReference>
<feature type="domain" description="DinB-like" evidence="1">
    <location>
        <begin position="109"/>
        <end position="249"/>
    </location>
</feature>
<dbReference type="AlphaFoldDB" id="A0A3M9LV72"/>
<comment type="caution">
    <text evidence="2">The sequence shown here is derived from an EMBL/GenBank/DDBJ whole genome shotgun (WGS) entry which is preliminary data.</text>
</comment>
<dbReference type="Gene3D" id="1.20.120.450">
    <property type="entry name" value="dinb family like domain"/>
    <property type="match status" value="1"/>
</dbReference>
<evidence type="ECO:0000313" key="3">
    <source>
        <dbReference type="Proteomes" id="UP000271678"/>
    </source>
</evidence>
<dbReference type="InterPro" id="IPR001646">
    <property type="entry name" value="5peptide_repeat"/>
</dbReference>
<keyword evidence="3" id="KW-1185">Reference proteome</keyword>
<dbReference type="InterPro" id="IPR034660">
    <property type="entry name" value="DinB/YfiT-like"/>
</dbReference>
<dbReference type="OrthoDB" id="3542438at2"/>
<reference evidence="2 3" key="1">
    <citation type="submission" date="2018-11" db="EMBL/GenBank/DDBJ databases">
        <title>Draft genome of Simplicispira Flexivirga sp. BO-16.</title>
        <authorList>
            <person name="Im W.T."/>
        </authorList>
    </citation>
    <scope>NUCLEOTIDE SEQUENCE [LARGE SCALE GENOMIC DNA]</scope>
    <source>
        <strain evidence="2 3">BO-16</strain>
    </source>
</reference>
<dbReference type="RefSeq" id="WP_123273154.1">
    <property type="nucleotide sequence ID" value="NZ_RJJQ01000032.1"/>
</dbReference>